<dbReference type="EMBL" id="LAZR01063173">
    <property type="protein sequence ID" value="KKK60026.1"/>
    <property type="molecule type" value="Genomic_DNA"/>
</dbReference>
<evidence type="ECO:0000256" key="5">
    <source>
        <dbReference type="ARBA" id="ARBA00022779"/>
    </source>
</evidence>
<reference evidence="10" key="1">
    <citation type="journal article" date="2015" name="Nature">
        <title>Complex archaea that bridge the gap between prokaryotes and eukaryotes.</title>
        <authorList>
            <person name="Spang A."/>
            <person name="Saw J.H."/>
            <person name="Jorgensen S.L."/>
            <person name="Zaremba-Niedzwiedzka K."/>
            <person name="Martijn J."/>
            <person name="Lind A.E."/>
            <person name="van Eijk R."/>
            <person name="Schleper C."/>
            <person name="Guy L."/>
            <person name="Ettema T.J."/>
        </authorList>
    </citation>
    <scope>NUCLEOTIDE SEQUENCE</scope>
</reference>
<evidence type="ECO:0000313" key="10">
    <source>
        <dbReference type="EMBL" id="KKK60026.1"/>
    </source>
</evidence>
<dbReference type="GO" id="GO:0071978">
    <property type="term" value="P:bacterial-type flagellum-dependent swarming motility"/>
    <property type="evidence" value="ECO:0007669"/>
    <property type="project" value="TreeGrafter"/>
</dbReference>
<evidence type="ECO:0000256" key="4">
    <source>
        <dbReference type="ARBA" id="ARBA00022692"/>
    </source>
</evidence>
<evidence type="ECO:0000256" key="2">
    <source>
        <dbReference type="ARBA" id="ARBA00022475"/>
    </source>
</evidence>
<feature type="region of interest" description="Disordered" evidence="8">
    <location>
        <begin position="1"/>
        <end position="22"/>
    </location>
</feature>
<gene>
    <name evidence="10" type="ORF">LCGC14_3028480</name>
</gene>
<dbReference type="PANTHER" id="PTHR35091:SF2">
    <property type="entry name" value="FLAGELLAR PROTEIN FLIL"/>
    <property type="match status" value="1"/>
</dbReference>
<accession>A0A0F8ZJ90</accession>
<evidence type="ECO:0000256" key="8">
    <source>
        <dbReference type="SAM" id="MobiDB-lite"/>
    </source>
</evidence>
<dbReference type="GO" id="GO:0005886">
    <property type="term" value="C:plasma membrane"/>
    <property type="evidence" value="ECO:0007669"/>
    <property type="project" value="UniProtKB-SubCell"/>
</dbReference>
<keyword evidence="3" id="KW-0145">Chemotaxis</keyword>
<dbReference type="GO" id="GO:0009425">
    <property type="term" value="C:bacterial-type flagellum basal body"/>
    <property type="evidence" value="ECO:0007669"/>
    <property type="project" value="InterPro"/>
</dbReference>
<keyword evidence="7 9" id="KW-0472">Membrane</keyword>
<comment type="subcellular location">
    <subcellularLocation>
        <location evidence="1">Cell membrane</location>
        <topology evidence="1">Single-pass membrane protein</topology>
    </subcellularLocation>
</comment>
<name>A0A0F8ZJ90_9ZZZZ</name>
<comment type="caution">
    <text evidence="10">The sequence shown here is derived from an EMBL/GenBank/DDBJ whole genome shotgun (WGS) entry which is preliminary data.</text>
</comment>
<evidence type="ECO:0000256" key="7">
    <source>
        <dbReference type="ARBA" id="ARBA00023136"/>
    </source>
</evidence>
<keyword evidence="5" id="KW-0283">Flagellar rotation</keyword>
<proteinExistence type="predicted"/>
<dbReference type="GO" id="GO:0006935">
    <property type="term" value="P:chemotaxis"/>
    <property type="evidence" value="ECO:0007669"/>
    <property type="project" value="UniProtKB-KW"/>
</dbReference>
<keyword evidence="4 9" id="KW-0812">Transmembrane</keyword>
<organism evidence="10">
    <name type="scientific">marine sediment metagenome</name>
    <dbReference type="NCBI Taxonomy" id="412755"/>
    <lineage>
        <taxon>unclassified sequences</taxon>
        <taxon>metagenomes</taxon>
        <taxon>ecological metagenomes</taxon>
    </lineage>
</organism>
<evidence type="ECO:0000256" key="6">
    <source>
        <dbReference type="ARBA" id="ARBA00022989"/>
    </source>
</evidence>
<dbReference type="Pfam" id="PF03748">
    <property type="entry name" value="FliL"/>
    <property type="match status" value="1"/>
</dbReference>
<sequence length="182" mass="20290">MAEDEKNEQSAADALTGEETDGGSTKLRLLVPVGVVVLSAVAGFLVTRLTGGSTASTQASAQDDSYATAQRDDGKGEYEYFPLEPIIVNLNEPRLARYIRATLTLVIRKEHSKDAIKVIEKKLPTIRSRLILYLSNCSLEEVRGAENLNRILRDIQDSMNDWLWPNGRPLIVRIDYSEWAIQ</sequence>
<evidence type="ECO:0008006" key="11">
    <source>
        <dbReference type="Google" id="ProtNLM"/>
    </source>
</evidence>
<feature type="transmembrane region" description="Helical" evidence="9">
    <location>
        <begin position="29"/>
        <end position="47"/>
    </location>
</feature>
<dbReference type="PANTHER" id="PTHR35091">
    <property type="entry name" value="FLAGELLAR PROTEIN FLIL"/>
    <property type="match status" value="1"/>
</dbReference>
<keyword evidence="6 9" id="KW-1133">Transmembrane helix</keyword>
<evidence type="ECO:0000256" key="1">
    <source>
        <dbReference type="ARBA" id="ARBA00004162"/>
    </source>
</evidence>
<evidence type="ECO:0000256" key="9">
    <source>
        <dbReference type="SAM" id="Phobius"/>
    </source>
</evidence>
<keyword evidence="2" id="KW-1003">Cell membrane</keyword>
<dbReference type="AlphaFoldDB" id="A0A0F8ZJ90"/>
<dbReference type="InterPro" id="IPR005503">
    <property type="entry name" value="FliL"/>
</dbReference>
<evidence type="ECO:0000256" key="3">
    <source>
        <dbReference type="ARBA" id="ARBA00022500"/>
    </source>
</evidence>
<protein>
    <recommendedName>
        <fullName evidence="11">Flagellar protein FliL</fullName>
    </recommendedName>
</protein>